<dbReference type="InParanoid" id="S7XII4"/>
<evidence type="ECO:0000313" key="2">
    <source>
        <dbReference type="Proteomes" id="UP000014978"/>
    </source>
</evidence>
<dbReference type="EMBL" id="ATCN01000529">
    <property type="protein sequence ID" value="EPR78844.1"/>
    <property type="molecule type" value="Genomic_DNA"/>
</dbReference>
<accession>S7XII4</accession>
<sequence length="125" mass="15444">MHRRYPMENKHDNLGRSGKKVIKIKVGAYDAEYIRRYLKNERREKNRIKNKYFKKFNVKLVNDESKKYEEIEIEEKIIKYNENEEKIIKYNEIQIQEKKIMEREKLEKCAAEGMVNFIRDIHFKK</sequence>
<comment type="caution">
    <text evidence="1">The sequence shown here is derived from an EMBL/GenBank/DDBJ whole genome shotgun (WGS) entry which is preliminary data.</text>
</comment>
<reference evidence="2" key="1">
    <citation type="journal article" date="2013" name="PLoS Genet.">
        <title>The genome of Spraguea lophii and the basis of host-microsporidian interactions.</title>
        <authorList>
            <person name="Campbell S.E."/>
            <person name="Williams T.A."/>
            <person name="Yousuf A."/>
            <person name="Soanes D.M."/>
            <person name="Paszkiewicz K.H."/>
            <person name="Williams B.A.P."/>
        </authorList>
    </citation>
    <scope>NUCLEOTIDE SEQUENCE [LARGE SCALE GENOMIC DNA]</scope>
    <source>
        <strain evidence="2">42_110</strain>
    </source>
</reference>
<name>S7XII4_SPRLO</name>
<dbReference type="Proteomes" id="UP000014978">
    <property type="component" value="Unassembled WGS sequence"/>
</dbReference>
<gene>
    <name evidence="1" type="ORF">SLOPH_1001</name>
</gene>
<proteinExistence type="predicted"/>
<organism evidence="1 2">
    <name type="scientific">Spraguea lophii (strain 42_110)</name>
    <name type="common">Microsporidian parasite</name>
    <dbReference type="NCBI Taxonomy" id="1358809"/>
    <lineage>
        <taxon>Eukaryota</taxon>
        <taxon>Fungi</taxon>
        <taxon>Fungi incertae sedis</taxon>
        <taxon>Microsporidia</taxon>
        <taxon>Spragueidae</taxon>
        <taxon>Spraguea</taxon>
    </lineage>
</organism>
<evidence type="ECO:0000313" key="1">
    <source>
        <dbReference type="EMBL" id="EPR78844.1"/>
    </source>
</evidence>
<dbReference type="HOGENOM" id="CLU_1994088_0_0_1"/>
<protein>
    <submittedName>
        <fullName evidence="1">Uncharacterized protein</fullName>
    </submittedName>
</protein>
<keyword evidence="2" id="KW-1185">Reference proteome</keyword>
<dbReference type="VEuPathDB" id="MicrosporidiaDB:SLOPH_1001"/>
<dbReference type="AlphaFoldDB" id="S7XII4"/>